<dbReference type="InterPro" id="IPR010203">
    <property type="entry name" value="RraA"/>
</dbReference>
<keyword evidence="12" id="KW-1185">Reference proteome</keyword>
<comment type="cofactor">
    <cofactor evidence="9">
        <name>a divalent metal cation</name>
        <dbReference type="ChEBI" id="CHEBI:60240"/>
    </cofactor>
</comment>
<comment type="cofactor">
    <cofactor evidence="8">
        <name>Mg(2+)</name>
        <dbReference type="ChEBI" id="CHEBI:18420"/>
    </cofactor>
</comment>
<comment type="catalytic activity">
    <reaction evidence="7 9">
        <text>oxaloacetate + H(+) = pyruvate + CO2</text>
        <dbReference type="Rhea" id="RHEA:15641"/>
        <dbReference type="ChEBI" id="CHEBI:15361"/>
        <dbReference type="ChEBI" id="CHEBI:15378"/>
        <dbReference type="ChEBI" id="CHEBI:16452"/>
        <dbReference type="ChEBI" id="CHEBI:16526"/>
        <dbReference type="EC" id="4.1.1.112"/>
    </reaction>
</comment>
<dbReference type="InParanoid" id="E1Z282"/>
<dbReference type="STRING" id="554065.E1Z282"/>
<dbReference type="eggNOG" id="ENOG502QV2N">
    <property type="taxonomic scope" value="Eukaryota"/>
</dbReference>
<dbReference type="InterPro" id="IPR005493">
    <property type="entry name" value="RraA/RraA-like"/>
</dbReference>
<dbReference type="AlphaFoldDB" id="E1Z282"/>
<feature type="binding site" evidence="8">
    <location>
        <begin position="148"/>
        <end position="151"/>
    </location>
    <ligand>
        <name>substrate</name>
    </ligand>
</feature>
<evidence type="ECO:0000313" key="12">
    <source>
        <dbReference type="Proteomes" id="UP000008141"/>
    </source>
</evidence>
<keyword evidence="4 8" id="KW-0479">Metal-binding</keyword>
<dbReference type="EC" id="4.1.1.112" evidence="9"/>
<dbReference type="PANTHER" id="PTHR33254:SF4">
    <property type="entry name" value="4-HYDROXY-4-METHYL-2-OXOGLUTARATE ALDOLASE 3-RELATED"/>
    <property type="match status" value="1"/>
</dbReference>
<protein>
    <recommendedName>
        <fullName evidence="9">4-hydroxy-4-methyl-2-oxoglutarate aldolase</fullName>
        <shortName evidence="9">HMG aldolase</shortName>
        <ecNumber evidence="9">4.1.1.112</ecNumber>
        <ecNumber evidence="9">4.1.3.17</ecNumber>
    </recommendedName>
    <alternativeName>
        <fullName evidence="9">Oxaloacetate decarboxylase</fullName>
    </alternativeName>
</protein>
<evidence type="ECO:0000256" key="1">
    <source>
        <dbReference type="ARBA" id="ARBA00001342"/>
    </source>
</evidence>
<comment type="subunit">
    <text evidence="3 9">Homotrimer.</text>
</comment>
<gene>
    <name evidence="11" type="ORF">CHLNCDRAFT_133045</name>
</gene>
<dbReference type="GO" id="GO:0051252">
    <property type="term" value="P:regulation of RNA metabolic process"/>
    <property type="evidence" value="ECO:0007669"/>
    <property type="project" value="InterPro"/>
</dbReference>
<dbReference type="KEGG" id="cvr:CHLNCDRAFT_133045"/>
<dbReference type="GeneID" id="17359173"/>
<organism evidence="12">
    <name type="scientific">Chlorella variabilis</name>
    <name type="common">Green alga</name>
    <dbReference type="NCBI Taxonomy" id="554065"/>
    <lineage>
        <taxon>Eukaryota</taxon>
        <taxon>Viridiplantae</taxon>
        <taxon>Chlorophyta</taxon>
        <taxon>core chlorophytes</taxon>
        <taxon>Trebouxiophyceae</taxon>
        <taxon>Chlorellales</taxon>
        <taxon>Chlorellaceae</taxon>
        <taxon>Chlorella clade</taxon>
        <taxon>Chlorella</taxon>
    </lineage>
</organism>
<accession>E1Z282</accession>
<feature type="binding site" evidence="8">
    <location>
        <position position="171"/>
    </location>
    <ligand>
        <name>Mg(2+)</name>
        <dbReference type="ChEBI" id="CHEBI:18420"/>
    </ligand>
</feature>
<keyword evidence="8" id="KW-0460">Magnesium</keyword>
<dbReference type="OrthoDB" id="1476984at2759"/>
<dbReference type="GO" id="GO:0008428">
    <property type="term" value="F:ribonuclease inhibitor activity"/>
    <property type="evidence" value="ECO:0007669"/>
    <property type="project" value="InterPro"/>
</dbReference>
<dbReference type="EMBL" id="GL433835">
    <property type="protein sequence ID" value="EFN59956.1"/>
    <property type="molecule type" value="Genomic_DNA"/>
</dbReference>
<feature type="region of interest" description="Disordered" evidence="10">
    <location>
        <begin position="1"/>
        <end position="26"/>
    </location>
</feature>
<comment type="function">
    <text evidence="6 9">Catalyzes the aldol cleavage of 4-hydroxy-4-methyl-2-oxoglutarate (HMG) into 2 molecules of pyruvate. Also contains a secondary oxaloacetate (OAA) decarboxylase activity due to the common pyruvate enolate transition state formed following C-C bond cleavage in the retro-aldol and decarboxylation reactions.</text>
</comment>
<dbReference type="GO" id="GO:0008948">
    <property type="term" value="F:oxaloacetate decarboxylase activity"/>
    <property type="evidence" value="ECO:0007669"/>
    <property type="project" value="UniProtKB-EC"/>
</dbReference>
<proteinExistence type="inferred from homology"/>
<comment type="similarity">
    <text evidence="2 9">Belongs to the class II aldolase/RraA-like family.</text>
</comment>
<dbReference type="GO" id="GO:0046872">
    <property type="term" value="F:metal ion binding"/>
    <property type="evidence" value="ECO:0007669"/>
    <property type="project" value="UniProtKB-KW"/>
</dbReference>
<evidence type="ECO:0000256" key="8">
    <source>
        <dbReference type="PIRSR" id="PIRSR605493-1"/>
    </source>
</evidence>
<evidence type="ECO:0000256" key="2">
    <source>
        <dbReference type="ARBA" id="ARBA00008621"/>
    </source>
</evidence>
<dbReference type="Proteomes" id="UP000008141">
    <property type="component" value="Unassembled WGS sequence"/>
</dbReference>
<name>E1Z282_CHLVA</name>
<dbReference type="Pfam" id="PF03737">
    <property type="entry name" value="RraA-like"/>
    <property type="match status" value="1"/>
</dbReference>
<evidence type="ECO:0000256" key="4">
    <source>
        <dbReference type="ARBA" id="ARBA00022723"/>
    </source>
</evidence>
<dbReference type="InterPro" id="IPR036704">
    <property type="entry name" value="RraA/RraA-like_sf"/>
</dbReference>
<dbReference type="EC" id="4.1.3.17" evidence="9"/>
<dbReference type="Gene3D" id="3.50.30.40">
    <property type="entry name" value="Ribonuclease E inhibitor RraA/RraA-like"/>
    <property type="match status" value="1"/>
</dbReference>
<evidence type="ECO:0000256" key="9">
    <source>
        <dbReference type="RuleBase" id="RU004338"/>
    </source>
</evidence>
<evidence type="ECO:0000256" key="10">
    <source>
        <dbReference type="SAM" id="MobiDB-lite"/>
    </source>
</evidence>
<sequence length="249" mass="25942">MAVGVHPATTLQRFSGDGPCIASRTPPLPIKLEEQQQPSCAAATLAAAPAPCEPAPPTSPDGSDFRVADLVDMHCGPYGSTQQQNAAAQVLHPDFRNFGGGRTFYGRVTTMRLTRDSNTLLRTVLQEDGTGRVLVVDNGASMRCACLGDVLATLAHKSGWAGIVVNGCVRDVAQVARIPVGIQALASNPMKPGKGAPGLVDAPVDVGGVTIRPGNWLFADEDGILVSPEQLPLPSKEEAAQLAADYLAQ</sequence>
<evidence type="ECO:0000256" key="3">
    <source>
        <dbReference type="ARBA" id="ARBA00011233"/>
    </source>
</evidence>
<evidence type="ECO:0000256" key="6">
    <source>
        <dbReference type="ARBA" id="ARBA00025046"/>
    </source>
</evidence>
<keyword evidence="5 9" id="KW-0456">Lyase</keyword>
<evidence type="ECO:0000256" key="5">
    <source>
        <dbReference type="ARBA" id="ARBA00023239"/>
    </source>
</evidence>
<feature type="binding site" evidence="8">
    <location>
        <position position="170"/>
    </location>
    <ligand>
        <name>substrate</name>
    </ligand>
</feature>
<dbReference type="NCBIfam" id="TIGR01935">
    <property type="entry name" value="NOT-MenG"/>
    <property type="match status" value="1"/>
</dbReference>
<dbReference type="NCBIfam" id="NF006875">
    <property type="entry name" value="PRK09372.1"/>
    <property type="match status" value="1"/>
</dbReference>
<evidence type="ECO:0000256" key="7">
    <source>
        <dbReference type="ARBA" id="ARBA00047973"/>
    </source>
</evidence>
<dbReference type="RefSeq" id="XP_005852058.1">
    <property type="nucleotide sequence ID" value="XM_005851996.1"/>
</dbReference>
<comment type="catalytic activity">
    <reaction evidence="1 9">
        <text>4-hydroxy-4-methyl-2-oxoglutarate = 2 pyruvate</text>
        <dbReference type="Rhea" id="RHEA:22748"/>
        <dbReference type="ChEBI" id="CHEBI:15361"/>
        <dbReference type="ChEBI" id="CHEBI:58276"/>
        <dbReference type="EC" id="4.1.3.17"/>
    </reaction>
</comment>
<dbReference type="GO" id="GO:0047443">
    <property type="term" value="F:4-hydroxy-4-methyl-2-oxoglutarate aldolase activity"/>
    <property type="evidence" value="ECO:0007669"/>
    <property type="project" value="UniProtKB-EC"/>
</dbReference>
<evidence type="ECO:0000313" key="11">
    <source>
        <dbReference type="EMBL" id="EFN59956.1"/>
    </source>
</evidence>
<reference evidence="11 12" key="1">
    <citation type="journal article" date="2010" name="Plant Cell">
        <title>The Chlorella variabilis NC64A genome reveals adaptation to photosymbiosis, coevolution with viruses, and cryptic sex.</title>
        <authorList>
            <person name="Blanc G."/>
            <person name="Duncan G."/>
            <person name="Agarkova I."/>
            <person name="Borodovsky M."/>
            <person name="Gurnon J."/>
            <person name="Kuo A."/>
            <person name="Lindquist E."/>
            <person name="Lucas S."/>
            <person name="Pangilinan J."/>
            <person name="Polle J."/>
            <person name="Salamov A."/>
            <person name="Terry A."/>
            <person name="Yamada T."/>
            <person name="Dunigan D.D."/>
            <person name="Grigoriev I.V."/>
            <person name="Claverie J.M."/>
            <person name="Van Etten J.L."/>
        </authorList>
    </citation>
    <scope>NUCLEOTIDE SEQUENCE [LARGE SCALE GENOMIC DNA]</scope>
    <source>
        <strain evidence="11 12">NC64A</strain>
    </source>
</reference>
<dbReference type="PANTHER" id="PTHR33254">
    <property type="entry name" value="4-HYDROXY-4-METHYL-2-OXOGLUTARATE ALDOLASE 3-RELATED"/>
    <property type="match status" value="1"/>
</dbReference>
<dbReference type="SUPFAM" id="SSF89562">
    <property type="entry name" value="RraA-like"/>
    <property type="match status" value="1"/>
</dbReference>
<dbReference type="CDD" id="cd16841">
    <property type="entry name" value="RraA_family"/>
    <property type="match status" value="1"/>
</dbReference>